<evidence type="ECO:0000259" key="1">
    <source>
        <dbReference type="Pfam" id="PF01637"/>
    </source>
</evidence>
<dbReference type="Gene3D" id="3.40.50.300">
    <property type="entry name" value="P-loop containing nucleotide triphosphate hydrolases"/>
    <property type="match status" value="1"/>
</dbReference>
<dbReference type="InterPro" id="IPR011579">
    <property type="entry name" value="ATPase_dom"/>
</dbReference>
<dbReference type="GO" id="GO:0005524">
    <property type="term" value="F:ATP binding"/>
    <property type="evidence" value="ECO:0007669"/>
    <property type="project" value="InterPro"/>
</dbReference>
<dbReference type="InterPro" id="IPR027417">
    <property type="entry name" value="P-loop_NTPase"/>
</dbReference>
<accession>A0A7C5TKY6</accession>
<dbReference type="EMBL" id="DRZI01000347">
    <property type="protein sequence ID" value="HHP82613.1"/>
    <property type="molecule type" value="Genomic_DNA"/>
</dbReference>
<feature type="domain" description="ATPase" evidence="1">
    <location>
        <begin position="15"/>
        <end position="225"/>
    </location>
</feature>
<protein>
    <submittedName>
        <fullName evidence="2">AAA family ATPase</fullName>
    </submittedName>
</protein>
<name>A0A7C5TKY6_9CREN</name>
<dbReference type="AlphaFoldDB" id="A0A7C5TKY6"/>
<evidence type="ECO:0000313" key="2">
    <source>
        <dbReference type="EMBL" id="HHP82613.1"/>
    </source>
</evidence>
<comment type="caution">
    <text evidence="2">The sequence shown here is derived from an EMBL/GenBank/DDBJ whole genome shotgun (WGS) entry which is preliminary data.</text>
</comment>
<gene>
    <name evidence="2" type="ORF">ENM84_08150</name>
</gene>
<sequence length="337" mass="38814">MKRIKLRFANLSIGFVDRERALKQVFEWGERGTGFPVVVFGPEGCGKTSWLLQTVEILKGLGYGVIYFNPMRKQFDADVGVEDLKKRALEIVRQTSSEHILAKFIWSVIDFVNDTLKLGKKKLAIIVDDAFQYLERREAAGFVKGMLELIEHPDTSYEKIVAIAATSEGLSRYEIGRHLWAELMPMWNMSREGFEKLYDEVPSPKPSFEDVWRFTGGNPRMLSMLYQAKWNVDKVIKGIIDRKKLKTFIASLSSDESRWVLEAVEDPDTLLTRERIPLMNKLVELNLIVDTLPSRKEYLWVDQPPPEKDLELGIGMDMAWQTPLHREAIKMTLKSSK</sequence>
<organism evidence="2">
    <name type="scientific">Ignisphaera aggregans</name>
    <dbReference type="NCBI Taxonomy" id="334771"/>
    <lineage>
        <taxon>Archaea</taxon>
        <taxon>Thermoproteota</taxon>
        <taxon>Thermoprotei</taxon>
        <taxon>Desulfurococcales</taxon>
        <taxon>Desulfurococcaceae</taxon>
        <taxon>Ignisphaera</taxon>
    </lineage>
</organism>
<dbReference type="Pfam" id="PF01637">
    <property type="entry name" value="ATPase_2"/>
    <property type="match status" value="1"/>
</dbReference>
<reference evidence="2" key="1">
    <citation type="journal article" date="2020" name="mSystems">
        <title>Genome- and Community-Level Interaction Insights into Carbon Utilization and Element Cycling Functions of Hydrothermarchaeota in Hydrothermal Sediment.</title>
        <authorList>
            <person name="Zhou Z."/>
            <person name="Liu Y."/>
            <person name="Xu W."/>
            <person name="Pan J."/>
            <person name="Luo Z.H."/>
            <person name="Li M."/>
        </authorList>
    </citation>
    <scope>NUCLEOTIDE SEQUENCE [LARGE SCALE GENOMIC DNA]</scope>
    <source>
        <strain evidence="2">SpSt-1121</strain>
    </source>
</reference>
<dbReference type="SUPFAM" id="SSF52540">
    <property type="entry name" value="P-loop containing nucleoside triphosphate hydrolases"/>
    <property type="match status" value="1"/>
</dbReference>
<proteinExistence type="predicted"/>